<keyword evidence="3" id="KW-0862">Zinc</keyword>
<keyword evidence="1" id="KW-0479">Metal-binding</keyword>
<dbReference type="InterPro" id="IPR002893">
    <property type="entry name" value="Znf_MYND"/>
</dbReference>
<reference evidence="5" key="1">
    <citation type="submission" date="2020-11" db="EMBL/GenBank/DDBJ databases">
        <title>Adaptations for nitrogen fixation in a non-lichenized fungal sporocarp promotes dispersal by wood-feeding termites.</title>
        <authorList>
            <consortium name="DOE Joint Genome Institute"/>
            <person name="Koch R.A."/>
            <person name="Yoon G."/>
            <person name="Arayal U."/>
            <person name="Lail K."/>
            <person name="Amirebrahimi M."/>
            <person name="Labutti K."/>
            <person name="Lipzen A."/>
            <person name="Riley R."/>
            <person name="Barry K."/>
            <person name="Henrissat B."/>
            <person name="Grigoriev I.V."/>
            <person name="Herr J.R."/>
            <person name="Aime M.C."/>
        </authorList>
    </citation>
    <scope>NUCLEOTIDE SEQUENCE</scope>
    <source>
        <strain evidence="5">MCA 3950</strain>
    </source>
</reference>
<evidence type="ECO:0000256" key="3">
    <source>
        <dbReference type="ARBA" id="ARBA00022833"/>
    </source>
</evidence>
<evidence type="ECO:0000259" key="4">
    <source>
        <dbReference type="Pfam" id="PF01753"/>
    </source>
</evidence>
<comment type="caution">
    <text evidence="5">The sequence shown here is derived from an EMBL/GenBank/DDBJ whole genome shotgun (WGS) entry which is preliminary data.</text>
</comment>
<dbReference type="EMBL" id="MU250535">
    <property type="protein sequence ID" value="KAG7446185.1"/>
    <property type="molecule type" value="Genomic_DNA"/>
</dbReference>
<evidence type="ECO:0000313" key="5">
    <source>
        <dbReference type="EMBL" id="KAG7446185.1"/>
    </source>
</evidence>
<name>A0A9P7VT39_9AGAR</name>
<dbReference type="RefSeq" id="XP_043039685.1">
    <property type="nucleotide sequence ID" value="XM_043186374.1"/>
</dbReference>
<dbReference type="AlphaFoldDB" id="A0A9P7VT39"/>
<dbReference type="Proteomes" id="UP000812287">
    <property type="component" value="Unassembled WGS sequence"/>
</dbReference>
<protein>
    <recommendedName>
        <fullName evidence="4">MYND-type domain-containing protein</fullName>
    </recommendedName>
</protein>
<dbReference type="Gene3D" id="6.10.140.2220">
    <property type="match status" value="1"/>
</dbReference>
<keyword evidence="6" id="KW-1185">Reference proteome</keyword>
<dbReference type="GO" id="GO:0008270">
    <property type="term" value="F:zinc ion binding"/>
    <property type="evidence" value="ECO:0007669"/>
    <property type="project" value="UniProtKB-KW"/>
</dbReference>
<dbReference type="OrthoDB" id="437457at2759"/>
<gene>
    <name evidence="5" type="ORF">BT62DRAFT_932550</name>
</gene>
<organism evidence="5 6">
    <name type="scientific">Guyanagaster necrorhizus</name>
    <dbReference type="NCBI Taxonomy" id="856835"/>
    <lineage>
        <taxon>Eukaryota</taxon>
        <taxon>Fungi</taxon>
        <taxon>Dikarya</taxon>
        <taxon>Basidiomycota</taxon>
        <taxon>Agaricomycotina</taxon>
        <taxon>Agaricomycetes</taxon>
        <taxon>Agaricomycetidae</taxon>
        <taxon>Agaricales</taxon>
        <taxon>Marasmiineae</taxon>
        <taxon>Physalacriaceae</taxon>
        <taxon>Guyanagaster</taxon>
    </lineage>
</organism>
<keyword evidence="2" id="KW-0863">Zinc-finger</keyword>
<dbReference type="GeneID" id="66108671"/>
<proteinExistence type="predicted"/>
<dbReference type="SUPFAM" id="SSF144232">
    <property type="entry name" value="HIT/MYND zinc finger-like"/>
    <property type="match status" value="1"/>
</dbReference>
<dbReference type="Pfam" id="PF01753">
    <property type="entry name" value="zf-MYND"/>
    <property type="match status" value="1"/>
</dbReference>
<evidence type="ECO:0000256" key="1">
    <source>
        <dbReference type="ARBA" id="ARBA00022723"/>
    </source>
</evidence>
<evidence type="ECO:0000313" key="6">
    <source>
        <dbReference type="Proteomes" id="UP000812287"/>
    </source>
</evidence>
<accession>A0A9P7VT39</accession>
<evidence type="ECO:0000256" key="2">
    <source>
        <dbReference type="ARBA" id="ARBA00022771"/>
    </source>
</evidence>
<feature type="domain" description="MYND-type" evidence="4">
    <location>
        <begin position="4"/>
        <end position="27"/>
    </location>
</feature>
<sequence>MNPTCLGAYYCSKAHIVQDWPAHKTYCKRVSDAGTNIFDAILFGVNETKPRLIKLPWYGRWHNLDMEPWFKGRDSFIRTYYVQTFGANGPVLHHTLAVCFDDNFMINGSQINRCIQNVTFGNAGHPWAGNILALRVEGFRSDWYSDTVMEEDLAPLARYFEDSYRK</sequence>